<dbReference type="Pfam" id="PF13444">
    <property type="entry name" value="Acetyltransf_5"/>
    <property type="match status" value="1"/>
</dbReference>
<comment type="function">
    <text evidence="9">Catalyzes the first step in the biosynthesis of ornithine lipids, which are phosphorus-free membrane lipids. Catalyzes the 3-hydroxyacyl-acyl carrier protein-dependent acylation of ornithine to form lyso-ornithine lipid (LOL).</text>
</comment>
<keyword evidence="4" id="KW-0443">Lipid metabolism</keyword>
<gene>
    <name evidence="11" type="ORF">KDM90_05245</name>
</gene>
<comment type="similarity">
    <text evidence="6">Belongs to the acetyltransferase family. OlsB subfamily.</text>
</comment>
<evidence type="ECO:0000313" key="12">
    <source>
        <dbReference type="Proteomes" id="UP000678545"/>
    </source>
</evidence>
<evidence type="ECO:0000256" key="5">
    <source>
        <dbReference type="ARBA" id="ARBA00023315"/>
    </source>
</evidence>
<dbReference type="Gene3D" id="3.40.630.30">
    <property type="match status" value="1"/>
</dbReference>
<evidence type="ECO:0000256" key="4">
    <source>
        <dbReference type="ARBA" id="ARBA00023098"/>
    </source>
</evidence>
<dbReference type="PANTHER" id="PTHR37323">
    <property type="entry name" value="GCN5-RELATED N-ACETYLTRANSFERASE"/>
    <property type="match status" value="1"/>
</dbReference>
<name>A0A941DZ25_9BURK</name>
<dbReference type="InterPro" id="IPR052351">
    <property type="entry name" value="Ornithine_N-alpha-AT"/>
</dbReference>
<evidence type="ECO:0000313" key="11">
    <source>
        <dbReference type="EMBL" id="MBR7799400.1"/>
    </source>
</evidence>
<sequence>MRVLTIPGDANPSFSKLSLSLASTKKEVKEVQRLRYKVFIEAMGLTALANEDCLDKDEFDEYCDHLIVRDTKTLKVVGTYRILSPNAARQIGRYYSEAEFDLSRLANIRGSIAEAGRACIHPDYRSGAVIMLLWAGIAAYMRRERCEYLIGCASISLSDGGHNAAAIYRQFKDEEFAPLEYRVTPLLAFPLENMDASHEARVPPLLKGYLRAGAWICGEPAWDPDFHSADLFVMLPLSNLDNRYAKHYGTEERQA</sequence>
<evidence type="ECO:0000256" key="7">
    <source>
        <dbReference type="ARBA" id="ARBA00039058"/>
    </source>
</evidence>
<comment type="catalytic activity">
    <reaction evidence="10">
        <text>a (3R)-hydroxyacyl-[ACP] + L-ornithine = a lyso-ornithine lipid + holo-[ACP] + H(+)</text>
        <dbReference type="Rhea" id="RHEA:20633"/>
        <dbReference type="Rhea" id="RHEA-COMP:9685"/>
        <dbReference type="Rhea" id="RHEA-COMP:9945"/>
        <dbReference type="ChEBI" id="CHEBI:15378"/>
        <dbReference type="ChEBI" id="CHEBI:46911"/>
        <dbReference type="ChEBI" id="CHEBI:64479"/>
        <dbReference type="ChEBI" id="CHEBI:78827"/>
        <dbReference type="ChEBI" id="CHEBI:138482"/>
        <dbReference type="EC" id="2.3.2.30"/>
    </reaction>
    <physiologicalReaction direction="left-to-right" evidence="10">
        <dbReference type="Rhea" id="RHEA:20634"/>
    </physiologicalReaction>
</comment>
<evidence type="ECO:0000256" key="9">
    <source>
        <dbReference type="ARBA" id="ARBA00045724"/>
    </source>
</evidence>
<evidence type="ECO:0000256" key="1">
    <source>
        <dbReference type="ARBA" id="ARBA00005189"/>
    </source>
</evidence>
<evidence type="ECO:0000256" key="3">
    <source>
        <dbReference type="ARBA" id="ARBA00022679"/>
    </source>
</evidence>
<keyword evidence="2" id="KW-0444">Lipid biosynthesis</keyword>
<organism evidence="11 12">
    <name type="scientific">Undibacterium fentianense</name>
    <dbReference type="NCBI Taxonomy" id="2828728"/>
    <lineage>
        <taxon>Bacteria</taxon>
        <taxon>Pseudomonadati</taxon>
        <taxon>Pseudomonadota</taxon>
        <taxon>Betaproteobacteria</taxon>
        <taxon>Burkholderiales</taxon>
        <taxon>Oxalobacteraceae</taxon>
        <taxon>Undibacterium</taxon>
    </lineage>
</organism>
<keyword evidence="5 11" id="KW-0012">Acyltransferase</keyword>
<dbReference type="EC" id="2.3.2.30" evidence="7"/>
<accession>A0A941DZ25</accession>
<dbReference type="EMBL" id="JAGSPJ010000002">
    <property type="protein sequence ID" value="MBR7799400.1"/>
    <property type="molecule type" value="Genomic_DNA"/>
</dbReference>
<comment type="caution">
    <text evidence="11">The sequence shown here is derived from an EMBL/GenBank/DDBJ whole genome shotgun (WGS) entry which is preliminary data.</text>
</comment>
<reference evidence="11" key="1">
    <citation type="submission" date="2021-04" db="EMBL/GenBank/DDBJ databases">
        <title>novel species isolated from subtropical streams in China.</title>
        <authorList>
            <person name="Lu H."/>
        </authorList>
    </citation>
    <scope>NUCLEOTIDE SEQUENCE</scope>
    <source>
        <strain evidence="11">FT137W</strain>
    </source>
</reference>
<keyword evidence="3 11" id="KW-0808">Transferase</keyword>
<dbReference type="RefSeq" id="WP_212674561.1">
    <property type="nucleotide sequence ID" value="NZ_JAGSPJ010000002.1"/>
</dbReference>
<dbReference type="AlphaFoldDB" id="A0A941DZ25"/>
<dbReference type="GO" id="GO:0006629">
    <property type="term" value="P:lipid metabolic process"/>
    <property type="evidence" value="ECO:0007669"/>
    <property type="project" value="UniProtKB-KW"/>
</dbReference>
<keyword evidence="12" id="KW-1185">Reference proteome</keyword>
<comment type="pathway">
    <text evidence="1">Lipid metabolism.</text>
</comment>
<dbReference type="SUPFAM" id="SSF55729">
    <property type="entry name" value="Acyl-CoA N-acyltransferases (Nat)"/>
    <property type="match status" value="1"/>
</dbReference>
<evidence type="ECO:0000256" key="10">
    <source>
        <dbReference type="ARBA" id="ARBA00047785"/>
    </source>
</evidence>
<evidence type="ECO:0000256" key="8">
    <source>
        <dbReference type="ARBA" id="ARBA00039866"/>
    </source>
</evidence>
<evidence type="ECO:0000256" key="2">
    <source>
        <dbReference type="ARBA" id="ARBA00022516"/>
    </source>
</evidence>
<proteinExistence type="inferred from homology"/>
<dbReference type="GO" id="GO:0043810">
    <property type="term" value="F:ornithine-acyl [acyl carrier protein] N-acyltransferase activity"/>
    <property type="evidence" value="ECO:0007669"/>
    <property type="project" value="UniProtKB-EC"/>
</dbReference>
<evidence type="ECO:0000256" key="6">
    <source>
        <dbReference type="ARBA" id="ARBA00038095"/>
    </source>
</evidence>
<dbReference type="InterPro" id="IPR016181">
    <property type="entry name" value="Acyl_CoA_acyltransferase"/>
</dbReference>
<dbReference type="Proteomes" id="UP000678545">
    <property type="component" value="Unassembled WGS sequence"/>
</dbReference>
<protein>
    <recommendedName>
        <fullName evidence="8">L-ornithine N(alpha)-acyltransferase</fullName>
        <ecNumber evidence="7">2.3.2.30</ecNumber>
    </recommendedName>
</protein>
<dbReference type="PANTHER" id="PTHR37323:SF1">
    <property type="entry name" value="L-ORNITHINE N(ALPHA)-ACYLTRANSFERASE"/>
    <property type="match status" value="1"/>
</dbReference>